<gene>
    <name evidence="1" type="ORF">BC670_1078</name>
</gene>
<proteinExistence type="predicted"/>
<accession>A0A543G2E6</accession>
<dbReference type="EMBL" id="VFPJ01000001">
    <property type="protein sequence ID" value="TQM40204.1"/>
    <property type="molecule type" value="Genomic_DNA"/>
</dbReference>
<name>A0A543G2E6_9FLAO</name>
<comment type="caution">
    <text evidence="1">The sequence shown here is derived from an EMBL/GenBank/DDBJ whole genome shotgun (WGS) entry which is preliminary data.</text>
</comment>
<reference evidence="1 2" key="1">
    <citation type="submission" date="2019-06" db="EMBL/GenBank/DDBJ databases">
        <title>Genomic Encyclopedia of Archaeal and Bacterial Type Strains, Phase II (KMG-II): from individual species to whole genera.</title>
        <authorList>
            <person name="Goeker M."/>
        </authorList>
    </citation>
    <scope>NUCLEOTIDE SEQUENCE [LARGE SCALE GENOMIC DNA]</scope>
    <source>
        <strain evidence="1 2">DSM 24789</strain>
    </source>
</reference>
<evidence type="ECO:0000313" key="2">
    <source>
        <dbReference type="Proteomes" id="UP000320773"/>
    </source>
</evidence>
<organism evidence="1 2">
    <name type="scientific">Flavobacterium branchiophilum</name>
    <dbReference type="NCBI Taxonomy" id="55197"/>
    <lineage>
        <taxon>Bacteria</taxon>
        <taxon>Pseudomonadati</taxon>
        <taxon>Bacteroidota</taxon>
        <taxon>Flavobacteriia</taxon>
        <taxon>Flavobacteriales</taxon>
        <taxon>Flavobacteriaceae</taxon>
        <taxon>Flavobacterium</taxon>
    </lineage>
</organism>
<sequence length="235" mass="27458">MQGTAKIHSWTADMDDLQSDLVLVTDLEGNFKEIHKFINLFHKWENQILPKLRVKYAKHQPGLDVLIAETSKSLKNKEAFIKSFVGYSAWRFFFQSWYRQHEKKEIKPMLLKGYFGKIDLPLVVSSHTMPISENTLCIENSAVLDKDKFDRKSFARMLKDLTNIYNIDATLTVDMEEIYEMNSDGWLEKGDMFLETAVTNWYEVATAHQIKQVTRAEQELLIEEIKQKNTKQSVL</sequence>
<evidence type="ECO:0000313" key="1">
    <source>
        <dbReference type="EMBL" id="TQM40204.1"/>
    </source>
</evidence>
<dbReference type="Proteomes" id="UP000320773">
    <property type="component" value="Unassembled WGS sequence"/>
</dbReference>
<protein>
    <submittedName>
        <fullName evidence="1">Uncharacterized protein</fullName>
    </submittedName>
</protein>
<dbReference type="AlphaFoldDB" id="A0A543G2E6"/>